<keyword evidence="3 11" id="KW-0812">Transmembrane</keyword>
<dbReference type="PANTHER" id="PTHR19957">
    <property type="entry name" value="SYNTAXIN"/>
    <property type="match status" value="1"/>
</dbReference>
<dbReference type="EMBL" id="SDMP01000016">
    <property type="protein sequence ID" value="RYR04645.1"/>
    <property type="molecule type" value="Genomic_DNA"/>
</dbReference>
<keyword evidence="8 11" id="KW-0472">Membrane</keyword>
<evidence type="ECO:0000256" key="9">
    <source>
        <dbReference type="ARBA" id="ARBA00060376"/>
    </source>
</evidence>
<evidence type="ECO:0000256" key="1">
    <source>
        <dbReference type="ARBA" id="ARBA00009063"/>
    </source>
</evidence>
<dbReference type="SMART" id="SM00397">
    <property type="entry name" value="t_SNARE"/>
    <property type="match status" value="1"/>
</dbReference>
<dbReference type="GO" id="GO:0012505">
    <property type="term" value="C:endomembrane system"/>
    <property type="evidence" value="ECO:0007669"/>
    <property type="project" value="TreeGrafter"/>
</dbReference>
<keyword evidence="14" id="KW-1185">Reference proteome</keyword>
<feature type="transmembrane region" description="Helical" evidence="11">
    <location>
        <begin position="28"/>
        <end position="48"/>
    </location>
</feature>
<evidence type="ECO:0000256" key="8">
    <source>
        <dbReference type="ARBA" id="ARBA00023136"/>
    </source>
</evidence>
<evidence type="ECO:0000256" key="4">
    <source>
        <dbReference type="ARBA" id="ARBA00022927"/>
    </source>
</evidence>
<evidence type="ECO:0000256" key="5">
    <source>
        <dbReference type="ARBA" id="ARBA00022989"/>
    </source>
</evidence>
<feature type="transmembrane region" description="Helical" evidence="11">
    <location>
        <begin position="299"/>
        <end position="319"/>
    </location>
</feature>
<dbReference type="GO" id="GO:0000149">
    <property type="term" value="F:SNARE binding"/>
    <property type="evidence" value="ECO:0007669"/>
    <property type="project" value="TreeGrafter"/>
</dbReference>
<dbReference type="InterPro" id="IPR006011">
    <property type="entry name" value="Syntaxin_N"/>
</dbReference>
<dbReference type="Gene3D" id="1.20.58.70">
    <property type="match status" value="1"/>
</dbReference>
<comment type="similarity">
    <text evidence="1">Belongs to the syntaxin family.</text>
</comment>
<dbReference type="Pfam" id="PF05739">
    <property type="entry name" value="SNARE"/>
    <property type="match status" value="1"/>
</dbReference>
<dbReference type="FunFam" id="1.20.5.110:FF:000035">
    <property type="entry name" value="Syntaxin-22 like"/>
    <property type="match status" value="1"/>
</dbReference>
<dbReference type="GO" id="GO:0006886">
    <property type="term" value="P:intracellular protein transport"/>
    <property type="evidence" value="ECO:0007669"/>
    <property type="project" value="TreeGrafter"/>
</dbReference>
<reference evidence="13 14" key="1">
    <citation type="submission" date="2019-01" db="EMBL/GenBank/DDBJ databases">
        <title>Sequencing of cultivated peanut Arachis hypogaea provides insights into genome evolution and oil improvement.</title>
        <authorList>
            <person name="Chen X."/>
        </authorList>
    </citation>
    <scope>NUCLEOTIDE SEQUENCE [LARGE SCALE GENOMIC DNA]</scope>
    <source>
        <strain evidence="14">cv. Fuhuasheng</strain>
        <tissue evidence="13">Leaves</tissue>
    </source>
</reference>
<evidence type="ECO:0000259" key="12">
    <source>
        <dbReference type="PROSITE" id="PS50192"/>
    </source>
</evidence>
<evidence type="ECO:0000313" key="14">
    <source>
        <dbReference type="Proteomes" id="UP000289738"/>
    </source>
</evidence>
<dbReference type="AlphaFoldDB" id="A0A444YRV3"/>
<evidence type="ECO:0000256" key="11">
    <source>
        <dbReference type="SAM" id="Phobius"/>
    </source>
</evidence>
<keyword evidence="6" id="KW-0007">Acetylation</keyword>
<proteinExistence type="inferred from homology"/>
<dbReference type="Proteomes" id="UP000289738">
    <property type="component" value="Chromosome B06"/>
</dbReference>
<evidence type="ECO:0000256" key="3">
    <source>
        <dbReference type="ARBA" id="ARBA00022692"/>
    </source>
</evidence>
<evidence type="ECO:0000256" key="7">
    <source>
        <dbReference type="ARBA" id="ARBA00023054"/>
    </source>
</evidence>
<organism evidence="13 14">
    <name type="scientific">Arachis hypogaea</name>
    <name type="common">Peanut</name>
    <dbReference type="NCBI Taxonomy" id="3818"/>
    <lineage>
        <taxon>Eukaryota</taxon>
        <taxon>Viridiplantae</taxon>
        <taxon>Streptophyta</taxon>
        <taxon>Embryophyta</taxon>
        <taxon>Tracheophyta</taxon>
        <taxon>Spermatophyta</taxon>
        <taxon>Magnoliopsida</taxon>
        <taxon>eudicotyledons</taxon>
        <taxon>Gunneridae</taxon>
        <taxon>Pentapetalae</taxon>
        <taxon>rosids</taxon>
        <taxon>fabids</taxon>
        <taxon>Fabales</taxon>
        <taxon>Fabaceae</taxon>
        <taxon>Papilionoideae</taxon>
        <taxon>50 kb inversion clade</taxon>
        <taxon>dalbergioids sensu lato</taxon>
        <taxon>Dalbergieae</taxon>
        <taxon>Pterocarpus clade</taxon>
        <taxon>Arachis</taxon>
    </lineage>
</organism>
<dbReference type="InterPro" id="IPR010989">
    <property type="entry name" value="SNARE"/>
</dbReference>
<dbReference type="InterPro" id="IPR045242">
    <property type="entry name" value="Syntaxin"/>
</dbReference>
<keyword evidence="4" id="KW-0653">Protein transport</keyword>
<accession>A0A444YRV3</accession>
<evidence type="ECO:0000256" key="10">
    <source>
        <dbReference type="SAM" id="MobiDB-lite"/>
    </source>
</evidence>
<dbReference type="GO" id="GO:0006906">
    <property type="term" value="P:vesicle fusion"/>
    <property type="evidence" value="ECO:0007669"/>
    <property type="project" value="TreeGrafter"/>
</dbReference>
<name>A0A444YRV3_ARAHY</name>
<dbReference type="GO" id="GO:0031201">
    <property type="term" value="C:SNARE complex"/>
    <property type="evidence" value="ECO:0007669"/>
    <property type="project" value="TreeGrafter"/>
</dbReference>
<keyword evidence="5 11" id="KW-1133">Transmembrane helix</keyword>
<feature type="compositionally biased region" description="Basic and acidic residues" evidence="10">
    <location>
        <begin position="197"/>
        <end position="209"/>
    </location>
</feature>
<keyword evidence="7" id="KW-0175">Coiled coil</keyword>
<dbReference type="Pfam" id="PF14523">
    <property type="entry name" value="Syntaxin_2"/>
    <property type="match status" value="1"/>
</dbReference>
<dbReference type="OrthoDB" id="364348at2759"/>
<sequence length="320" mass="35784">MISSLSLFSCHFPFPNSSNFKLIHNSNLLTIFISFFFFAFIITLLFSFSSSAMSFQDIQGGPNAAVRRSQSPSQVIAAGIFQINTSVATFRRLVDSLGTVKDTPDHRQKLHNTRQRILKLVKDISAKLKSLSESDRHASGANANKKIEDAKLARDFQTTLQEFQKVQQLASERESTYTPTTAPPPSFPTSSGSGEESGERDQESQPFMREQRRQEVLLLDNEISFNEAMIEEREQGIREVEEQIGQANDIFKDLAVLVHDQGVVIDDIQSNIDNSAGATTQARVQLAKASKSVKSRTSWCWWVLVIFVVIVVIVLVVLII</sequence>
<protein>
    <recommendedName>
        <fullName evidence="12">t-SNARE coiled-coil homology domain-containing protein</fullName>
    </recommendedName>
</protein>
<gene>
    <name evidence="13" type="ORF">Ahy_B06g084421</name>
</gene>
<dbReference type="GO" id="GO:0005484">
    <property type="term" value="F:SNAP receptor activity"/>
    <property type="evidence" value="ECO:0007669"/>
    <property type="project" value="TreeGrafter"/>
</dbReference>
<dbReference type="CDD" id="cd15840">
    <property type="entry name" value="SNARE_Qa"/>
    <property type="match status" value="1"/>
</dbReference>
<dbReference type="Gene3D" id="1.20.5.110">
    <property type="match status" value="1"/>
</dbReference>
<keyword evidence="2" id="KW-0813">Transport</keyword>
<dbReference type="PANTHER" id="PTHR19957:SF267">
    <property type="entry name" value="SYNTAXIN-22-LIKE"/>
    <property type="match status" value="1"/>
</dbReference>
<dbReference type="STRING" id="3818.A0A444YRV3"/>
<evidence type="ECO:0000313" key="13">
    <source>
        <dbReference type="EMBL" id="RYR04645.1"/>
    </source>
</evidence>
<dbReference type="PROSITE" id="PS50192">
    <property type="entry name" value="T_SNARE"/>
    <property type="match status" value="1"/>
</dbReference>
<feature type="region of interest" description="Disordered" evidence="10">
    <location>
        <begin position="165"/>
        <end position="209"/>
    </location>
</feature>
<dbReference type="InterPro" id="IPR000727">
    <property type="entry name" value="T_SNARE_dom"/>
</dbReference>
<evidence type="ECO:0000256" key="2">
    <source>
        <dbReference type="ARBA" id="ARBA00022448"/>
    </source>
</evidence>
<dbReference type="FunFam" id="1.20.58.70:FF:000004">
    <property type="entry name" value="Syntaxin-22 like"/>
    <property type="match status" value="1"/>
</dbReference>
<evidence type="ECO:0000256" key="6">
    <source>
        <dbReference type="ARBA" id="ARBA00022990"/>
    </source>
</evidence>
<dbReference type="GO" id="GO:0045324">
    <property type="term" value="P:late endosome to vacuole transport"/>
    <property type="evidence" value="ECO:0007669"/>
    <property type="project" value="UniProtKB-ARBA"/>
</dbReference>
<comment type="caution">
    <text evidence="13">The sequence shown here is derived from an EMBL/GenBank/DDBJ whole genome shotgun (WGS) entry which is preliminary data.</text>
</comment>
<dbReference type="Gramene" id="arahy.Tifrunner.gnm2.ann2.Ah16g388300.1">
    <property type="protein sequence ID" value="arahy.Tifrunner.gnm2.ann2.Ah16g388300.1-CDS"/>
    <property type="gene ID" value="arahy.Tifrunner.gnm2.ann2.Ah16g388300"/>
</dbReference>
<dbReference type="SMART" id="SM00503">
    <property type="entry name" value="SynN"/>
    <property type="match status" value="1"/>
</dbReference>
<dbReference type="SMR" id="A0A444YRV3"/>
<comment type="subcellular location">
    <subcellularLocation>
        <location evidence="9">Prevacuolar compartment membrane</location>
        <topology evidence="9">Single-pass type IV membrane protein</topology>
    </subcellularLocation>
</comment>
<dbReference type="SUPFAM" id="SSF47661">
    <property type="entry name" value="t-snare proteins"/>
    <property type="match status" value="1"/>
</dbReference>
<dbReference type="GO" id="GO:0048278">
    <property type="term" value="P:vesicle docking"/>
    <property type="evidence" value="ECO:0007669"/>
    <property type="project" value="TreeGrafter"/>
</dbReference>
<feature type="domain" description="T-SNARE coiled-coil homology" evidence="12">
    <location>
        <begin position="227"/>
        <end position="289"/>
    </location>
</feature>